<name>A0A7G9SCZ5_9SPHN</name>
<protein>
    <submittedName>
        <fullName evidence="1">Class I SAM-dependent methyltransferase</fullName>
    </submittedName>
</protein>
<evidence type="ECO:0000313" key="2">
    <source>
        <dbReference type="Proteomes" id="UP000515955"/>
    </source>
</evidence>
<proteinExistence type="predicted"/>
<dbReference type="GO" id="GO:0032259">
    <property type="term" value="P:methylation"/>
    <property type="evidence" value="ECO:0007669"/>
    <property type="project" value="UniProtKB-KW"/>
</dbReference>
<dbReference type="GO" id="GO:0008168">
    <property type="term" value="F:methyltransferase activity"/>
    <property type="evidence" value="ECO:0007669"/>
    <property type="project" value="UniProtKB-KW"/>
</dbReference>
<gene>
    <name evidence="1" type="ORF">H9L12_03945</name>
</gene>
<keyword evidence="1" id="KW-0808">Transferase</keyword>
<dbReference type="Proteomes" id="UP000515955">
    <property type="component" value="Chromosome"/>
</dbReference>
<dbReference type="KEGG" id="srhi:H9L12_03945"/>
<dbReference type="InterPro" id="IPR029063">
    <property type="entry name" value="SAM-dependent_MTases_sf"/>
</dbReference>
<keyword evidence="1" id="KW-0489">Methyltransferase</keyword>
<accession>A0A7G9SCZ5</accession>
<dbReference type="RefSeq" id="WP_187542705.1">
    <property type="nucleotide sequence ID" value="NZ_CP060717.1"/>
</dbReference>
<organism evidence="1 2">
    <name type="scientific">Sphingomonas rhizophila</name>
    <dbReference type="NCBI Taxonomy" id="2071607"/>
    <lineage>
        <taxon>Bacteria</taxon>
        <taxon>Pseudomonadati</taxon>
        <taxon>Pseudomonadota</taxon>
        <taxon>Alphaproteobacteria</taxon>
        <taxon>Sphingomonadales</taxon>
        <taxon>Sphingomonadaceae</taxon>
        <taxon>Sphingomonas</taxon>
    </lineage>
</organism>
<dbReference type="SUPFAM" id="SSF53335">
    <property type="entry name" value="S-adenosyl-L-methionine-dependent methyltransferases"/>
    <property type="match status" value="1"/>
</dbReference>
<dbReference type="Gene3D" id="3.40.50.150">
    <property type="entry name" value="Vaccinia Virus protein VP39"/>
    <property type="match status" value="1"/>
</dbReference>
<dbReference type="AlphaFoldDB" id="A0A7G9SCZ5"/>
<dbReference type="EMBL" id="CP060717">
    <property type="protein sequence ID" value="QNN65720.1"/>
    <property type="molecule type" value="Genomic_DNA"/>
</dbReference>
<keyword evidence="2" id="KW-1185">Reference proteome</keyword>
<sequence>MIAAAARKFGTFRRQLSAQGPLRLARIKFDEAVTWMLAKRFGFPPKWHNPTSARPYRLLVAEMINRRDPRVVVEVGCGLGAILARLKAPHRIGYDTDAGALRAARLLRSGGIEFKQGSLAEVGEPAMDILVLVNWIHDVSPADLREGIMPLIARTRFLMVDAIDPGSDGYRFSHDFAFLSSGAREIERRRVEGEKRDFILFEVGR</sequence>
<evidence type="ECO:0000313" key="1">
    <source>
        <dbReference type="EMBL" id="QNN65720.1"/>
    </source>
</evidence>
<reference evidence="1 2" key="1">
    <citation type="submission" date="2020-08" db="EMBL/GenBank/DDBJ databases">
        <title>Genome sequence of Sphingomonas rhizophila KACC 19189T.</title>
        <authorList>
            <person name="Hyun D.-W."/>
            <person name="Bae J.-W."/>
        </authorList>
    </citation>
    <scope>NUCLEOTIDE SEQUENCE [LARGE SCALE GENOMIC DNA]</scope>
    <source>
        <strain evidence="1 2">KACC 19189</strain>
    </source>
</reference>